<organism evidence="6 7">
    <name type="scientific">Snodgrassella alvi</name>
    <dbReference type="NCBI Taxonomy" id="1196083"/>
    <lineage>
        <taxon>Bacteria</taxon>
        <taxon>Pseudomonadati</taxon>
        <taxon>Pseudomonadota</taxon>
        <taxon>Betaproteobacteria</taxon>
        <taxon>Neisseriales</taxon>
        <taxon>Neisseriaceae</taxon>
        <taxon>Snodgrassella</taxon>
    </lineage>
</organism>
<dbReference type="GeneID" id="70561967"/>
<comment type="similarity">
    <text evidence="5">Belongs to the UPF0060 family.</text>
</comment>
<feature type="transmembrane region" description="Helical" evidence="5">
    <location>
        <begin position="154"/>
        <end position="170"/>
    </location>
</feature>
<protein>
    <submittedName>
        <fullName evidence="6">YnfA family protein</fullName>
    </submittedName>
</protein>
<evidence type="ECO:0000256" key="5">
    <source>
        <dbReference type="HAMAP-Rule" id="MF_00010"/>
    </source>
</evidence>
<feature type="transmembrane region" description="Helical" evidence="5">
    <location>
        <begin position="98"/>
        <end position="118"/>
    </location>
</feature>
<feature type="transmembrane region" description="Helical" evidence="5">
    <location>
        <begin position="124"/>
        <end position="142"/>
    </location>
</feature>
<dbReference type="InterPro" id="IPR003844">
    <property type="entry name" value="UPF0060"/>
</dbReference>
<dbReference type="Pfam" id="PF02694">
    <property type="entry name" value="UPF0060"/>
    <property type="match status" value="1"/>
</dbReference>
<proteinExistence type="inferred from homology"/>
<dbReference type="EMBL" id="CP132375">
    <property type="protein sequence ID" value="WLS99002.1"/>
    <property type="molecule type" value="Genomic_DNA"/>
</dbReference>
<dbReference type="RefSeq" id="WP_232335828.1">
    <property type="nucleotide sequence ID" value="NZ_CP132375.1"/>
</dbReference>
<dbReference type="PANTHER" id="PTHR36116">
    <property type="entry name" value="UPF0060 MEMBRANE PROTEIN YNFA"/>
    <property type="match status" value="1"/>
</dbReference>
<dbReference type="NCBIfam" id="NF002586">
    <property type="entry name" value="PRK02237.1"/>
    <property type="match status" value="1"/>
</dbReference>
<keyword evidence="3 5" id="KW-1133">Transmembrane helix</keyword>
<dbReference type="GO" id="GO:0005886">
    <property type="term" value="C:plasma membrane"/>
    <property type="evidence" value="ECO:0007669"/>
    <property type="project" value="UniProtKB-SubCell"/>
</dbReference>
<evidence type="ECO:0000256" key="3">
    <source>
        <dbReference type="ARBA" id="ARBA00022989"/>
    </source>
</evidence>
<keyword evidence="1 5" id="KW-1003">Cell membrane</keyword>
<evidence type="ECO:0000256" key="2">
    <source>
        <dbReference type="ARBA" id="ARBA00022692"/>
    </source>
</evidence>
<dbReference type="PANTHER" id="PTHR36116:SF1">
    <property type="entry name" value="UPF0060 MEMBRANE PROTEIN YNFA"/>
    <property type="match status" value="1"/>
</dbReference>
<keyword evidence="2 5" id="KW-0812">Transmembrane</keyword>
<feature type="transmembrane region" description="Helical" evidence="5">
    <location>
        <begin position="182"/>
        <end position="199"/>
    </location>
</feature>
<evidence type="ECO:0000313" key="7">
    <source>
        <dbReference type="Proteomes" id="UP001229773"/>
    </source>
</evidence>
<comment type="subcellular location">
    <subcellularLocation>
        <location evidence="5">Cell membrane</location>
        <topology evidence="5">Multi-pass membrane protein</topology>
    </subcellularLocation>
</comment>
<dbReference type="Proteomes" id="UP001229773">
    <property type="component" value="Chromosome"/>
</dbReference>
<dbReference type="SUPFAM" id="SSF103481">
    <property type="entry name" value="Multidrug resistance efflux transporter EmrE"/>
    <property type="match status" value="1"/>
</dbReference>
<name>A0ABD7Z3S3_9NEIS</name>
<evidence type="ECO:0000313" key="6">
    <source>
        <dbReference type="EMBL" id="WLS99002.1"/>
    </source>
</evidence>
<dbReference type="InterPro" id="IPR037185">
    <property type="entry name" value="EmrE-like"/>
</dbReference>
<gene>
    <name evidence="6" type="ORF">RAM05_03110</name>
</gene>
<evidence type="ECO:0000256" key="1">
    <source>
        <dbReference type="ARBA" id="ARBA00022475"/>
    </source>
</evidence>
<dbReference type="AlphaFoldDB" id="A0ABD7Z3S3"/>
<accession>A0ABD7Z3S3</accession>
<keyword evidence="4 5" id="KW-0472">Membrane</keyword>
<reference evidence="6 7" key="1">
    <citation type="submission" date="2023-08" db="EMBL/GenBank/DDBJ databases">
        <title>Complete genome sequences of 12 bacterial strains from the honey bee gut, resolved with long-read nanopore sequencing.</title>
        <authorList>
            <person name="Kwong W.K."/>
            <person name="Acheampong S."/>
            <person name="Polat M.F."/>
        </authorList>
    </citation>
    <scope>NUCLEOTIDE SEQUENCE [LARGE SCALE GENOMIC DNA]</scope>
    <source>
        <strain evidence="7">wkB9</strain>
    </source>
</reference>
<evidence type="ECO:0000256" key="4">
    <source>
        <dbReference type="ARBA" id="ARBA00023136"/>
    </source>
</evidence>
<dbReference type="HAMAP" id="MF_00010">
    <property type="entry name" value="UPF0060"/>
    <property type="match status" value="1"/>
</dbReference>
<sequence>MFIWLLLVNLIPINNRTSAESINYFDNVFKFRTARFESGFVLQLHWQQHSPLADILLKSDCPVQVRLLWYKRFSLFLHLQGRWPQSIRLIRKLTMKSFVYYFLAAVAEISGCFSFWVWQRMGKSVLWLLPGTLSLLLFAWLLTLVESNIAGRAYAVYGGIYICCSLLWSWLVEGSVPDKWDISGALVCLLGAAIILLAPRG</sequence>